<proteinExistence type="predicted"/>
<name>A0A6L6GD07_9GAMM</name>
<dbReference type="AlphaFoldDB" id="A0A6L6GD07"/>
<comment type="caution">
    <text evidence="1">The sequence shown here is derived from an EMBL/GenBank/DDBJ whole genome shotgun (WGS) entry which is preliminary data.</text>
</comment>
<protein>
    <submittedName>
        <fullName evidence="1">Uncharacterized protein</fullName>
    </submittedName>
</protein>
<sequence length="341" mass="39848">MVKYKVFYIAIILSTLGFMLSLVACQKSAPPPISAEEKHEAPVQLDLTHLCENLSKEMQEVDNTRTTFALEQINHDLKICIPLVDLKQQMHLMHLSNQMYNNFLTVKRTSKEQKAFESHALNMAQYPTIQQSHHQEFSLRDQYLLKHKGQAYVELHENTQQNLVYRRNPQYLARIFAPYLPQAERVFIENLAQQNMQNLFYNQDITIDANELLERALFWEDYVNKYPKSQFIKEAQYLYQAYSQLLFKGVSVNPVSESYLGESSIKSDHLSAIEKLSKLNKSQLSNQARRFLSFIQMNLNERTKLTGFEHPSAQLNQYLKLKSVQLNQPFDCFSDAICYKN</sequence>
<evidence type="ECO:0000313" key="1">
    <source>
        <dbReference type="EMBL" id="MTD10306.1"/>
    </source>
</evidence>
<accession>A0A6L6GD07</accession>
<reference evidence="1 2" key="1">
    <citation type="submission" date="2019-11" db="EMBL/GenBank/DDBJ databases">
        <authorList>
            <person name="An D."/>
        </authorList>
    </citation>
    <scope>NUCLEOTIDE SEQUENCE [LARGE SCALE GENOMIC DNA]</scope>
    <source>
        <strain evidence="1 2">YIM 103518</strain>
    </source>
</reference>
<dbReference type="PROSITE" id="PS51257">
    <property type="entry name" value="PROKAR_LIPOPROTEIN"/>
    <property type="match status" value="1"/>
</dbReference>
<gene>
    <name evidence="1" type="ORF">GIX10_02390</name>
</gene>
<dbReference type="EMBL" id="WLYL01000004">
    <property type="protein sequence ID" value="MTD10306.1"/>
    <property type="molecule type" value="Genomic_DNA"/>
</dbReference>
<evidence type="ECO:0000313" key="2">
    <source>
        <dbReference type="Proteomes" id="UP000473854"/>
    </source>
</evidence>
<dbReference type="Proteomes" id="UP000473854">
    <property type="component" value="Unassembled WGS sequence"/>
</dbReference>
<organism evidence="1 2">
    <name type="scientific">Acinetobacter faecalis</name>
    <dbReference type="NCBI Taxonomy" id="2665161"/>
    <lineage>
        <taxon>Bacteria</taxon>
        <taxon>Pseudomonadati</taxon>
        <taxon>Pseudomonadota</taxon>
        <taxon>Gammaproteobacteria</taxon>
        <taxon>Moraxellales</taxon>
        <taxon>Moraxellaceae</taxon>
        <taxon>Acinetobacter</taxon>
    </lineage>
</organism>